<evidence type="ECO:0000256" key="1">
    <source>
        <dbReference type="ARBA" id="ARBA00001974"/>
    </source>
</evidence>
<dbReference type="PANTHER" id="PTHR43004">
    <property type="entry name" value="TRK SYSTEM POTASSIUM UPTAKE PROTEIN"/>
    <property type="match status" value="1"/>
</dbReference>
<keyword evidence="3" id="KW-0274">FAD</keyword>
<dbReference type="GO" id="GO:0071949">
    <property type="term" value="F:FAD binding"/>
    <property type="evidence" value="ECO:0007669"/>
    <property type="project" value="InterPro"/>
</dbReference>
<organism evidence="6 7">
    <name type="scientific">Cyclocybe aegerita</name>
    <name type="common">Black poplar mushroom</name>
    <name type="synonym">Agrocybe aegerita</name>
    <dbReference type="NCBI Taxonomy" id="1973307"/>
    <lineage>
        <taxon>Eukaryota</taxon>
        <taxon>Fungi</taxon>
        <taxon>Dikarya</taxon>
        <taxon>Basidiomycota</taxon>
        <taxon>Agaricomycotina</taxon>
        <taxon>Agaricomycetes</taxon>
        <taxon>Agaricomycetidae</taxon>
        <taxon>Agaricales</taxon>
        <taxon>Agaricineae</taxon>
        <taxon>Bolbitiaceae</taxon>
        <taxon>Cyclocybe</taxon>
    </lineage>
</organism>
<dbReference type="Gene3D" id="3.40.30.120">
    <property type="match status" value="1"/>
</dbReference>
<dbReference type="Proteomes" id="UP000467700">
    <property type="component" value="Unassembled WGS sequence"/>
</dbReference>
<feature type="domain" description="FAD-binding" evidence="5">
    <location>
        <begin position="12"/>
        <end position="363"/>
    </location>
</feature>
<evidence type="ECO:0000313" key="7">
    <source>
        <dbReference type="Proteomes" id="UP000467700"/>
    </source>
</evidence>
<dbReference type="Gene3D" id="3.30.70.2450">
    <property type="match status" value="1"/>
</dbReference>
<dbReference type="Pfam" id="PF01494">
    <property type="entry name" value="FAD_binding_3"/>
    <property type="match status" value="1"/>
</dbReference>
<keyword evidence="4" id="KW-0560">Oxidoreductase</keyword>
<evidence type="ECO:0000256" key="3">
    <source>
        <dbReference type="ARBA" id="ARBA00022827"/>
    </source>
</evidence>
<dbReference type="Gene3D" id="3.50.50.60">
    <property type="entry name" value="FAD/NAD(P)-binding domain"/>
    <property type="match status" value="1"/>
</dbReference>
<gene>
    <name evidence="6" type="ORF">AAE3_LOCUS9050</name>
</gene>
<dbReference type="InterPro" id="IPR036188">
    <property type="entry name" value="FAD/NAD-bd_sf"/>
</dbReference>
<reference evidence="6 7" key="1">
    <citation type="submission" date="2020-01" db="EMBL/GenBank/DDBJ databases">
        <authorList>
            <person name="Gupta K D."/>
        </authorList>
    </citation>
    <scope>NUCLEOTIDE SEQUENCE [LARGE SCALE GENOMIC DNA]</scope>
</reference>
<proteinExistence type="predicted"/>
<dbReference type="InterPro" id="IPR002938">
    <property type="entry name" value="FAD-bd"/>
</dbReference>
<dbReference type="InterPro" id="IPR050641">
    <property type="entry name" value="RIFMO-like"/>
</dbReference>
<sequence length="558" mass="61423">MAIDSTLSSTPKILIVGAGPSGLTLALSLLRNGVPVRIIEKTTHPRIGQRGAGLMPRSFEVFGLLGIADKVIARGRSIMKLRLWKMPGGVEVLKEMDMQTDTDPTPSIPYPNMRLCGQNNLDAIMQAELKEYGVSVEHGVRLDSFKQFPDHVQVKLSKQKLSTEELEHEDTSYDYVVGCDGAKGVVRKLLGLTFLGQTTEENFVVGDMKLEGLSDDRWHHWGDISDIFTGIRPTEDTGVFNFIIGGTKFENHAEVAANDEVLKSFIEEHTGNQKDMKIKEFITYGHYRTNIRMVNKFWEGRVFVAGDAAHIHSPTGGQGLNTGVQDAFNLGWKLSLVTKGLSPASLLDTYNEERLPVVAEMLNITTGILNATRAAPTGDDAWKRTGALKQLGVNYRWSSIIVDEPKERLAQEGKPHCATSAYYVEVGGEVQAGDRAPDAMALARPSRREGTTSLFKIFDASRHTVLIFSDRIEGYQPFLSLVKAYPSELVRPILITSAGKGFSTDCDVFVDEEGHAQDAYRGPECTSGVFVIRPDGVVGARVGNVDKLVRYFKGVFRG</sequence>
<dbReference type="GO" id="GO:0016709">
    <property type="term" value="F:oxidoreductase activity, acting on paired donors, with incorporation or reduction of molecular oxygen, NAD(P)H as one donor, and incorporation of one atom of oxygen"/>
    <property type="evidence" value="ECO:0007669"/>
    <property type="project" value="UniProtKB-ARBA"/>
</dbReference>
<dbReference type="PANTHER" id="PTHR43004:SF19">
    <property type="entry name" value="BINDING MONOOXYGENASE, PUTATIVE (JCVI)-RELATED"/>
    <property type="match status" value="1"/>
</dbReference>
<name>A0A8S0WEN7_CYCAE</name>
<evidence type="ECO:0000313" key="6">
    <source>
        <dbReference type="EMBL" id="CAA7267060.1"/>
    </source>
</evidence>
<dbReference type="PRINTS" id="PR00420">
    <property type="entry name" value="RNGMNOXGNASE"/>
</dbReference>
<comment type="caution">
    <text evidence="6">The sequence shown here is derived from an EMBL/GenBank/DDBJ whole genome shotgun (WGS) entry which is preliminary data.</text>
</comment>
<evidence type="ECO:0000259" key="5">
    <source>
        <dbReference type="Pfam" id="PF01494"/>
    </source>
</evidence>
<dbReference type="AlphaFoldDB" id="A0A8S0WEN7"/>
<keyword evidence="7" id="KW-1185">Reference proteome</keyword>
<evidence type="ECO:0000256" key="4">
    <source>
        <dbReference type="ARBA" id="ARBA00023002"/>
    </source>
</evidence>
<protein>
    <recommendedName>
        <fullName evidence="5">FAD-binding domain-containing protein</fullName>
    </recommendedName>
</protein>
<accession>A0A8S0WEN7</accession>
<dbReference type="EMBL" id="CACVBS010000057">
    <property type="protein sequence ID" value="CAA7267060.1"/>
    <property type="molecule type" value="Genomic_DNA"/>
</dbReference>
<keyword evidence="2" id="KW-0285">Flavoprotein</keyword>
<evidence type="ECO:0000256" key="2">
    <source>
        <dbReference type="ARBA" id="ARBA00022630"/>
    </source>
</evidence>
<dbReference type="OrthoDB" id="2690153at2759"/>
<dbReference type="SUPFAM" id="SSF51905">
    <property type="entry name" value="FAD/NAD(P)-binding domain"/>
    <property type="match status" value="1"/>
</dbReference>
<comment type="cofactor">
    <cofactor evidence="1">
        <name>FAD</name>
        <dbReference type="ChEBI" id="CHEBI:57692"/>
    </cofactor>
</comment>